<accession>A0A9P4QT99</accession>
<keyword evidence="2" id="KW-1185">Reference proteome</keyword>
<comment type="caution">
    <text evidence="1">The sequence shown here is derived from an EMBL/GenBank/DDBJ whole genome shotgun (WGS) entry which is preliminary data.</text>
</comment>
<sequence length="165" mass="18551">MEIVAIVVHNGGRAAQRRDWKFNQSATICTCTSLFFLEVFAIPNNCTDPQMWPLELVAVTLCRAFPVEWHRATHSNRRERLHPPNNSHSTISQDLLRDNRSPLYSTLAPLLSHSLSIISTLLYIFSLQADDDFGLSILILNASPKPKAAHSYRVRHARHMGGGHG</sequence>
<protein>
    <submittedName>
        <fullName evidence="1">Uncharacterized protein</fullName>
    </submittedName>
</protein>
<proteinExistence type="predicted"/>
<gene>
    <name evidence="1" type="ORF">EJ04DRAFT_39299</name>
</gene>
<evidence type="ECO:0000313" key="2">
    <source>
        <dbReference type="Proteomes" id="UP000799444"/>
    </source>
</evidence>
<dbReference type="EMBL" id="ML996215">
    <property type="protein sequence ID" value="KAF2730536.1"/>
    <property type="molecule type" value="Genomic_DNA"/>
</dbReference>
<dbReference type="Proteomes" id="UP000799444">
    <property type="component" value="Unassembled WGS sequence"/>
</dbReference>
<evidence type="ECO:0000313" key="1">
    <source>
        <dbReference type="EMBL" id="KAF2730536.1"/>
    </source>
</evidence>
<organism evidence="1 2">
    <name type="scientific">Polyplosphaeria fusca</name>
    <dbReference type="NCBI Taxonomy" id="682080"/>
    <lineage>
        <taxon>Eukaryota</taxon>
        <taxon>Fungi</taxon>
        <taxon>Dikarya</taxon>
        <taxon>Ascomycota</taxon>
        <taxon>Pezizomycotina</taxon>
        <taxon>Dothideomycetes</taxon>
        <taxon>Pleosporomycetidae</taxon>
        <taxon>Pleosporales</taxon>
        <taxon>Tetraplosphaeriaceae</taxon>
        <taxon>Polyplosphaeria</taxon>
    </lineage>
</organism>
<dbReference type="AlphaFoldDB" id="A0A9P4QT99"/>
<name>A0A9P4QT99_9PLEO</name>
<reference evidence="1" key="1">
    <citation type="journal article" date="2020" name="Stud. Mycol.">
        <title>101 Dothideomycetes genomes: a test case for predicting lifestyles and emergence of pathogens.</title>
        <authorList>
            <person name="Haridas S."/>
            <person name="Albert R."/>
            <person name="Binder M."/>
            <person name="Bloem J."/>
            <person name="Labutti K."/>
            <person name="Salamov A."/>
            <person name="Andreopoulos B."/>
            <person name="Baker S."/>
            <person name="Barry K."/>
            <person name="Bills G."/>
            <person name="Bluhm B."/>
            <person name="Cannon C."/>
            <person name="Castanera R."/>
            <person name="Culley D."/>
            <person name="Daum C."/>
            <person name="Ezra D."/>
            <person name="Gonzalez J."/>
            <person name="Henrissat B."/>
            <person name="Kuo A."/>
            <person name="Liang C."/>
            <person name="Lipzen A."/>
            <person name="Lutzoni F."/>
            <person name="Magnuson J."/>
            <person name="Mondo S."/>
            <person name="Nolan M."/>
            <person name="Ohm R."/>
            <person name="Pangilinan J."/>
            <person name="Park H.-J."/>
            <person name="Ramirez L."/>
            <person name="Alfaro M."/>
            <person name="Sun H."/>
            <person name="Tritt A."/>
            <person name="Yoshinaga Y."/>
            <person name="Zwiers L.-H."/>
            <person name="Turgeon B."/>
            <person name="Goodwin S."/>
            <person name="Spatafora J."/>
            <person name="Crous P."/>
            <person name="Grigoriev I."/>
        </authorList>
    </citation>
    <scope>NUCLEOTIDE SEQUENCE</scope>
    <source>
        <strain evidence="1">CBS 125425</strain>
    </source>
</reference>